<dbReference type="InterPro" id="IPR008160">
    <property type="entry name" value="Collagen"/>
</dbReference>
<evidence type="ECO:0000256" key="1">
    <source>
        <dbReference type="SAM" id="MobiDB-lite"/>
    </source>
</evidence>
<dbReference type="PANTHER" id="PTHR24023:SF1095">
    <property type="entry name" value="EGF-LIKE DOMAIN-CONTAINING PROTEIN"/>
    <property type="match status" value="1"/>
</dbReference>
<gene>
    <name evidence="2" type="ORF">ACFQ5N_11690</name>
</gene>
<reference evidence="3" key="1">
    <citation type="journal article" date="2019" name="Int. J. Syst. Evol. Microbiol.">
        <title>The Global Catalogue of Microorganisms (GCM) 10K type strain sequencing project: providing services to taxonomists for standard genome sequencing and annotation.</title>
        <authorList>
            <consortium name="The Broad Institute Genomics Platform"/>
            <consortium name="The Broad Institute Genome Sequencing Center for Infectious Disease"/>
            <person name="Wu L."/>
            <person name="Ma J."/>
        </authorList>
    </citation>
    <scope>NUCLEOTIDE SEQUENCE [LARGE SCALE GENOMIC DNA]</scope>
    <source>
        <strain evidence="3">CCUG 62221</strain>
    </source>
</reference>
<dbReference type="Gene3D" id="1.20.5.320">
    <property type="entry name" value="6-Phosphogluconate Dehydrogenase, domain 3"/>
    <property type="match status" value="1"/>
</dbReference>
<dbReference type="EMBL" id="JBHTMV010000004">
    <property type="protein sequence ID" value="MFD1294500.1"/>
    <property type="molecule type" value="Genomic_DNA"/>
</dbReference>
<proteinExistence type="predicted"/>
<dbReference type="Pfam" id="PF01391">
    <property type="entry name" value="Collagen"/>
    <property type="match status" value="1"/>
</dbReference>
<feature type="non-terminal residue" evidence="2">
    <location>
        <position position="1"/>
    </location>
</feature>
<protein>
    <recommendedName>
        <fullName evidence="4">Collagen-like protein</fullName>
    </recommendedName>
</protein>
<name>A0ABW3WQ35_9FLAO</name>
<dbReference type="Proteomes" id="UP001597241">
    <property type="component" value="Unassembled WGS sequence"/>
</dbReference>
<evidence type="ECO:0008006" key="4">
    <source>
        <dbReference type="Google" id="ProtNLM"/>
    </source>
</evidence>
<dbReference type="PANTHER" id="PTHR24023">
    <property type="entry name" value="COLLAGEN ALPHA"/>
    <property type="match status" value="1"/>
</dbReference>
<keyword evidence="3" id="KW-1185">Reference proteome</keyword>
<accession>A0ABW3WQ35</accession>
<feature type="region of interest" description="Disordered" evidence="1">
    <location>
        <begin position="1"/>
        <end position="20"/>
    </location>
</feature>
<evidence type="ECO:0000313" key="3">
    <source>
        <dbReference type="Proteomes" id="UP001597241"/>
    </source>
</evidence>
<sequence length="341" mass="35171">QGETGATGAQGIQGATGAQGIQGETGATGAQGIQGATGAQGIQGETGATGAQGIQGETGATGATGADGVGIAQTLSISGDQLTISDGNTVTLPQSTTTLEVTKEEIGYVFAAAHVPANSPAPLFNINCSDIERTNTGRYTVKFDVDHPNGANYDITFGTQVNSGRDSRIVSVVAQRADGFDVIVVTGDNGTTPDTYVDEVWYFSTSATREVVTDVTLGTTITPPSAGTTPVGTIDTSIFELNNFDDRGTGSWEIKFGNYTGTAEDYEILVSNIPYNSISNLSSGDYTTSWSTNTDGTYNLLITSTSPMSGNMTISGDNPSPEGYTYGGQPTSPTTITFYTR</sequence>
<organism evidence="2 3">
    <name type="scientific">Lutibacter holmesii</name>
    <dbReference type="NCBI Taxonomy" id="1137985"/>
    <lineage>
        <taxon>Bacteria</taxon>
        <taxon>Pseudomonadati</taxon>
        <taxon>Bacteroidota</taxon>
        <taxon>Flavobacteriia</taxon>
        <taxon>Flavobacteriales</taxon>
        <taxon>Flavobacteriaceae</taxon>
        <taxon>Lutibacter</taxon>
    </lineage>
</organism>
<dbReference type="InterPro" id="IPR050149">
    <property type="entry name" value="Collagen_superfamily"/>
</dbReference>
<evidence type="ECO:0000313" key="2">
    <source>
        <dbReference type="EMBL" id="MFD1294500.1"/>
    </source>
</evidence>
<comment type="caution">
    <text evidence="2">The sequence shown here is derived from an EMBL/GenBank/DDBJ whole genome shotgun (WGS) entry which is preliminary data.</text>
</comment>